<evidence type="ECO:0000313" key="1">
    <source>
        <dbReference type="EMBL" id="QDQ28407.1"/>
    </source>
</evidence>
<gene>
    <name evidence="1" type="ORF">FNU76_19740</name>
</gene>
<evidence type="ECO:0000313" key="2">
    <source>
        <dbReference type="Proteomes" id="UP000317550"/>
    </source>
</evidence>
<accession>A0A516SJT2</accession>
<organism evidence="1 2">
    <name type="scientific">Chitinimonas arctica</name>
    <dbReference type="NCBI Taxonomy" id="2594795"/>
    <lineage>
        <taxon>Bacteria</taxon>
        <taxon>Pseudomonadati</taxon>
        <taxon>Pseudomonadota</taxon>
        <taxon>Betaproteobacteria</taxon>
        <taxon>Neisseriales</taxon>
        <taxon>Chitinibacteraceae</taxon>
        <taxon>Chitinimonas</taxon>
    </lineage>
</organism>
<dbReference type="Proteomes" id="UP000317550">
    <property type="component" value="Chromosome"/>
</dbReference>
<protein>
    <submittedName>
        <fullName evidence="1">Uncharacterized protein</fullName>
    </submittedName>
</protein>
<proteinExistence type="predicted"/>
<dbReference type="RefSeq" id="WP_144279790.1">
    <property type="nucleotide sequence ID" value="NZ_CP041730.1"/>
</dbReference>
<dbReference type="AlphaFoldDB" id="A0A516SJT2"/>
<name>A0A516SJT2_9NEIS</name>
<sequence length="276" mass="31104">MHTLLRPSRPAPSRSERFISGINDFFERGCSFTTRASKITEALTAKKAVEDAIAHSVTFAQNPTLPGSNLIHYIDSDLLARHWNKTQQTSNCKPGKITYEQTADTRAMPYLVSAKCPYELITVLDNYKLKDDKLTPEQTALIPTVVLKNTLKIAEQRNWTSTEAFDTIIKPTLDEIKTKTALNLPPFATAGWYTNAQGQVRCMGFYYGEVQVKVENPKHRNSPLTVSSNPEGEQPELAFFELSVKKGDHLHIGIKDKVNAIYACPNPKTSWWKFWA</sequence>
<keyword evidence="2" id="KW-1185">Reference proteome</keyword>
<reference evidence="2" key="1">
    <citation type="submission" date="2019-07" db="EMBL/GenBank/DDBJ databases">
        <title>Chitinimonas sp. nov., isolated from Ny-Alesund, arctica soil.</title>
        <authorList>
            <person name="Xu Q."/>
            <person name="Peng F."/>
        </authorList>
    </citation>
    <scope>NUCLEOTIDE SEQUENCE [LARGE SCALE GENOMIC DNA]</scope>
    <source>
        <strain evidence="2">R3-44</strain>
    </source>
</reference>
<dbReference type="EMBL" id="CP041730">
    <property type="protein sequence ID" value="QDQ28407.1"/>
    <property type="molecule type" value="Genomic_DNA"/>
</dbReference>
<dbReference type="KEGG" id="cari:FNU76_19740"/>